<dbReference type="AlphaFoldDB" id="A0A3B9IJR1"/>
<comment type="caution">
    <text evidence="2">The sequence shown here is derived from an EMBL/GenBank/DDBJ whole genome shotgun (WGS) entry which is preliminary data.</text>
</comment>
<accession>A0A3B9IJR1</accession>
<dbReference type="Pfam" id="PF01663">
    <property type="entry name" value="Phosphodiest"/>
    <property type="match status" value="1"/>
</dbReference>
<name>A0A3B9IJR1_9PROT</name>
<protein>
    <submittedName>
        <fullName evidence="2">Nucleotide pyrophosphatase</fullName>
    </submittedName>
</protein>
<dbReference type="Gene3D" id="3.40.720.10">
    <property type="entry name" value="Alkaline Phosphatase, subunit A"/>
    <property type="match status" value="1"/>
</dbReference>
<dbReference type="PANTHER" id="PTHR10151">
    <property type="entry name" value="ECTONUCLEOTIDE PYROPHOSPHATASE/PHOSPHODIESTERASE"/>
    <property type="match status" value="1"/>
</dbReference>
<dbReference type="InterPro" id="IPR002591">
    <property type="entry name" value="Phosphodiest/P_Trfase"/>
</dbReference>
<dbReference type="SUPFAM" id="SSF53649">
    <property type="entry name" value="Alkaline phosphatase-like"/>
    <property type="match status" value="1"/>
</dbReference>
<feature type="region of interest" description="Disordered" evidence="1">
    <location>
        <begin position="1"/>
        <end position="40"/>
    </location>
</feature>
<gene>
    <name evidence="2" type="ORF">DCK97_11785</name>
</gene>
<dbReference type="EMBL" id="DMAI01000182">
    <property type="protein sequence ID" value="HAE48092.1"/>
    <property type="molecule type" value="Genomic_DNA"/>
</dbReference>
<organism evidence="2 3">
    <name type="scientific">Tistrella mobilis</name>
    <dbReference type="NCBI Taxonomy" id="171437"/>
    <lineage>
        <taxon>Bacteria</taxon>
        <taxon>Pseudomonadati</taxon>
        <taxon>Pseudomonadota</taxon>
        <taxon>Alphaproteobacteria</taxon>
        <taxon>Geminicoccales</taxon>
        <taxon>Geminicoccaceae</taxon>
        <taxon>Tistrella</taxon>
    </lineage>
</organism>
<dbReference type="PANTHER" id="PTHR10151:SF120">
    <property type="entry name" value="BIS(5'-ADENOSYL)-TRIPHOSPHATASE"/>
    <property type="match status" value="1"/>
</dbReference>
<evidence type="ECO:0000313" key="3">
    <source>
        <dbReference type="Proteomes" id="UP000257706"/>
    </source>
</evidence>
<reference evidence="2 3" key="1">
    <citation type="journal article" date="2018" name="Nat. Biotechnol.">
        <title>A standardized bacterial taxonomy based on genome phylogeny substantially revises the tree of life.</title>
        <authorList>
            <person name="Parks D.H."/>
            <person name="Chuvochina M."/>
            <person name="Waite D.W."/>
            <person name="Rinke C."/>
            <person name="Skarshewski A."/>
            <person name="Chaumeil P.A."/>
            <person name="Hugenholtz P."/>
        </authorList>
    </citation>
    <scope>NUCLEOTIDE SEQUENCE [LARGE SCALE GENOMIC DNA]</scope>
    <source>
        <strain evidence="2">UBA8739</strain>
    </source>
</reference>
<dbReference type="InterPro" id="IPR017850">
    <property type="entry name" value="Alkaline_phosphatase_core_sf"/>
</dbReference>
<evidence type="ECO:0000313" key="2">
    <source>
        <dbReference type="EMBL" id="HAE48092.1"/>
    </source>
</evidence>
<dbReference type="GO" id="GO:0016787">
    <property type="term" value="F:hydrolase activity"/>
    <property type="evidence" value="ECO:0007669"/>
    <property type="project" value="UniProtKB-ARBA"/>
</dbReference>
<dbReference type="Proteomes" id="UP000257706">
    <property type="component" value="Unassembled WGS sequence"/>
</dbReference>
<evidence type="ECO:0000256" key="1">
    <source>
        <dbReference type="SAM" id="MobiDB-lite"/>
    </source>
</evidence>
<proteinExistence type="predicted"/>
<sequence>MRAPIPGLNQTGLGRPITEVQHDPAMSPPPDPLGSRRHRSPPPMRFLLIGLDGLRPELVTHDRMPVLTALLERGTVLARHSAAFPTETYVNLPTLVTGARPSGHGMVANFFLDPRVDARERFEGYDVAKIEKATAAYDGRLFTTPTLGEILAANGRRLKVLSANSAGSVRLKQPMTGLDALCLSVHQPESSFPEAEVRAILDEVGRPEAPKQYPDLAGTRWMTDAFLTVITRDLPDVTILWYGEPDNAYHVFGIGSETSLGAMRAVDEQIGRVADWWEAEGRAAGVQLIFVSDHAHVTQTRRFDLAAALRSAGFRVDRHLADGADVALIPGYCGNMLVRDRSPALAAKVAAALMEMDEIGMVFSAPGRDGVEGQAPGTFDRRLAGIDHARAADLVFVLRNFDEPDQWGLTGTCLHDNGLGDGVGIHGGLHPKEILSLGALVGDRFRSGARIETATGTADIVPTMLAMMGLEHTIAPGPHGGRPVWEAMTPADGSAMNMGRNSRIGYFSERHAELVAEPETVQSLTVGTGRFAQRLDRRLRGGRAHIEAGRRIG</sequence>